<keyword evidence="2" id="KW-0812">Transmembrane</keyword>
<comment type="caution">
    <text evidence="4">The sequence shown here is derived from an EMBL/GenBank/DDBJ whole genome shotgun (WGS) entry which is preliminary data.</text>
</comment>
<reference evidence="4" key="1">
    <citation type="submission" date="2023-03" db="EMBL/GenBank/DDBJ databases">
        <authorList>
            <person name="Shen W."/>
            <person name="Cai J."/>
        </authorList>
    </citation>
    <scope>NUCLEOTIDE SEQUENCE</scope>
    <source>
        <strain evidence="4">P96-3</strain>
    </source>
</reference>
<evidence type="ECO:0000313" key="5">
    <source>
        <dbReference type="Proteomes" id="UP001268577"/>
    </source>
</evidence>
<feature type="transmembrane region" description="Helical" evidence="2">
    <location>
        <begin position="88"/>
        <end position="105"/>
    </location>
</feature>
<dbReference type="GO" id="GO:0003677">
    <property type="term" value="F:DNA binding"/>
    <property type="evidence" value="ECO:0007669"/>
    <property type="project" value="UniProtKB-KW"/>
</dbReference>
<gene>
    <name evidence="4" type="ORF">P7H70_07475</name>
</gene>
<sequence length="204" mass="23378">MEISKKIKEFRKSNNLTQKELGQILNVSDKTISSWEVGRNYPDLETIVAISDLFEISLDELLRGDKDMLEQITEDTQVRKVQSKKIRYMMLGLCVLVIFVLVLGYKSMYSQEVVKSSQIESIKMTDRGEILIQTNLPFYRSVEGTATSANPTDPDIMDVRIDSKIDLTMKNDESLEVHPYTFTNLKQVNVVNKYGETIKTIVIK</sequence>
<dbReference type="PANTHER" id="PTHR46558">
    <property type="entry name" value="TRACRIPTIONAL REGULATORY PROTEIN-RELATED-RELATED"/>
    <property type="match status" value="1"/>
</dbReference>
<dbReference type="SMART" id="SM00530">
    <property type="entry name" value="HTH_XRE"/>
    <property type="match status" value="1"/>
</dbReference>
<dbReference type="RefSeq" id="WP_311874639.1">
    <property type="nucleotide sequence ID" value="NZ_JARQBZ010000011.1"/>
</dbReference>
<accession>A0AAW8U2Z4</accession>
<dbReference type="SUPFAM" id="SSF47413">
    <property type="entry name" value="lambda repressor-like DNA-binding domains"/>
    <property type="match status" value="1"/>
</dbReference>
<organism evidence="4 5">
    <name type="scientific">Vagococcus carniphilus</name>
    <dbReference type="NCBI Taxonomy" id="218144"/>
    <lineage>
        <taxon>Bacteria</taxon>
        <taxon>Bacillati</taxon>
        <taxon>Bacillota</taxon>
        <taxon>Bacilli</taxon>
        <taxon>Lactobacillales</taxon>
        <taxon>Enterococcaceae</taxon>
        <taxon>Vagococcus</taxon>
    </lineage>
</organism>
<evidence type="ECO:0000256" key="2">
    <source>
        <dbReference type="SAM" id="Phobius"/>
    </source>
</evidence>
<dbReference type="InterPro" id="IPR001387">
    <property type="entry name" value="Cro/C1-type_HTH"/>
</dbReference>
<feature type="domain" description="HTH cro/C1-type" evidence="3">
    <location>
        <begin position="7"/>
        <end position="61"/>
    </location>
</feature>
<dbReference type="CDD" id="cd00093">
    <property type="entry name" value="HTH_XRE"/>
    <property type="match status" value="1"/>
</dbReference>
<dbReference type="EMBL" id="JARQBZ010000011">
    <property type="protein sequence ID" value="MDT2833893.1"/>
    <property type="molecule type" value="Genomic_DNA"/>
</dbReference>
<keyword evidence="1" id="KW-0238">DNA-binding</keyword>
<dbReference type="Proteomes" id="UP001268577">
    <property type="component" value="Unassembled WGS sequence"/>
</dbReference>
<evidence type="ECO:0000313" key="4">
    <source>
        <dbReference type="EMBL" id="MDT2833893.1"/>
    </source>
</evidence>
<dbReference type="InterPro" id="IPR010982">
    <property type="entry name" value="Lambda_DNA-bd_dom_sf"/>
</dbReference>
<dbReference type="AlphaFoldDB" id="A0AAW8U2Z4"/>
<dbReference type="PROSITE" id="PS50943">
    <property type="entry name" value="HTH_CROC1"/>
    <property type="match status" value="1"/>
</dbReference>
<evidence type="ECO:0000259" key="3">
    <source>
        <dbReference type="PROSITE" id="PS50943"/>
    </source>
</evidence>
<keyword evidence="2" id="KW-1133">Transmembrane helix</keyword>
<evidence type="ECO:0000256" key="1">
    <source>
        <dbReference type="ARBA" id="ARBA00023125"/>
    </source>
</evidence>
<protein>
    <submittedName>
        <fullName evidence="4">Helix-turn-helix transcriptional regulator</fullName>
    </submittedName>
</protein>
<proteinExistence type="predicted"/>
<dbReference type="PANTHER" id="PTHR46558:SF4">
    <property type="entry name" value="DNA-BIDING PHAGE PROTEIN"/>
    <property type="match status" value="1"/>
</dbReference>
<name>A0AAW8U2Z4_9ENTE</name>
<dbReference type="Pfam" id="PF01381">
    <property type="entry name" value="HTH_3"/>
    <property type="match status" value="1"/>
</dbReference>
<keyword evidence="2" id="KW-0472">Membrane</keyword>
<dbReference type="Gene3D" id="1.10.260.40">
    <property type="entry name" value="lambda repressor-like DNA-binding domains"/>
    <property type="match status" value="1"/>
</dbReference>